<keyword evidence="2" id="KW-1185">Reference proteome</keyword>
<evidence type="ECO:0000313" key="1">
    <source>
        <dbReference type="EMBL" id="KND02904.1"/>
    </source>
</evidence>
<reference evidence="1 2" key="1">
    <citation type="submission" date="2009-08" db="EMBL/GenBank/DDBJ databases">
        <title>The Genome Sequence of Spizellomyces punctatus strain DAOM BR117.</title>
        <authorList>
            <consortium name="The Broad Institute Genome Sequencing Platform"/>
            <person name="Russ C."/>
            <person name="Cuomo C."/>
            <person name="Shea T."/>
            <person name="Young S.K."/>
            <person name="Zeng Q."/>
            <person name="Koehrsen M."/>
            <person name="Haas B."/>
            <person name="Borodovsky M."/>
            <person name="Guigo R."/>
            <person name="Alvarado L."/>
            <person name="Berlin A."/>
            <person name="Bochicchio J."/>
            <person name="Borenstein D."/>
            <person name="Chapman S."/>
            <person name="Chen Z."/>
            <person name="Engels R."/>
            <person name="Freedman E."/>
            <person name="Gellesch M."/>
            <person name="Goldberg J."/>
            <person name="Griggs A."/>
            <person name="Gujja S."/>
            <person name="Heiman D."/>
            <person name="Hepburn T."/>
            <person name="Howarth C."/>
            <person name="Jen D."/>
            <person name="Larson L."/>
            <person name="Lewis B."/>
            <person name="Mehta T."/>
            <person name="Park D."/>
            <person name="Pearson M."/>
            <person name="Roberts A."/>
            <person name="Saif S."/>
            <person name="Shenoy N."/>
            <person name="Sisk P."/>
            <person name="Stolte C."/>
            <person name="Sykes S."/>
            <person name="Thomson T."/>
            <person name="Walk T."/>
            <person name="White J."/>
            <person name="Yandava C."/>
            <person name="Burger G."/>
            <person name="Gray M.W."/>
            <person name="Holland P.W.H."/>
            <person name="King N."/>
            <person name="Lang F.B.F."/>
            <person name="Roger A.J."/>
            <person name="Ruiz-Trillo I."/>
            <person name="Lander E."/>
            <person name="Nusbaum C."/>
        </authorList>
    </citation>
    <scope>NUCLEOTIDE SEQUENCE [LARGE SCALE GENOMIC DNA]</scope>
    <source>
        <strain evidence="1 2">DAOM BR117</strain>
    </source>
</reference>
<gene>
    <name evidence="1" type="ORF">SPPG_01984</name>
</gene>
<dbReference type="OrthoDB" id="409189at2759"/>
<evidence type="ECO:0000313" key="2">
    <source>
        <dbReference type="Proteomes" id="UP000053201"/>
    </source>
</evidence>
<dbReference type="AlphaFoldDB" id="A0A0L0HQ19"/>
<sequence>MSNYKQLVKSLANALSPAGLAVSQPFPVQRYNNDPACSPYPLPTFDRSHSTLAILVYNSKSIWDPFIAYLAQDPASRLEGTSNPLDDYAAKTIESALLNTVPSKTQYLIRYPHNTGKEFVHFQRLCHLSGTAYRNPNCFLCVHPIHGPWMALRAVIVLDMDGPSPDEAFEEPTNPYPEGDEAVRERCSKLQQEVDVDAAPIAVALNRRWHELVEIRDLVGGFLGDRVGIHRYDELQLNYHYSKEKKYLREAVGQLNERQN</sequence>
<organism evidence="1 2">
    <name type="scientific">Spizellomyces punctatus (strain DAOM BR117)</name>
    <dbReference type="NCBI Taxonomy" id="645134"/>
    <lineage>
        <taxon>Eukaryota</taxon>
        <taxon>Fungi</taxon>
        <taxon>Fungi incertae sedis</taxon>
        <taxon>Chytridiomycota</taxon>
        <taxon>Chytridiomycota incertae sedis</taxon>
        <taxon>Chytridiomycetes</taxon>
        <taxon>Spizellomycetales</taxon>
        <taxon>Spizellomycetaceae</taxon>
        <taxon>Spizellomyces</taxon>
    </lineage>
</organism>
<proteinExistence type="predicted"/>
<dbReference type="Proteomes" id="UP000053201">
    <property type="component" value="Unassembled WGS sequence"/>
</dbReference>
<dbReference type="EMBL" id="KQ257452">
    <property type="protein sequence ID" value="KND02904.1"/>
    <property type="molecule type" value="Genomic_DNA"/>
</dbReference>
<dbReference type="GeneID" id="27685610"/>
<evidence type="ECO:0008006" key="3">
    <source>
        <dbReference type="Google" id="ProtNLM"/>
    </source>
</evidence>
<dbReference type="RefSeq" id="XP_016610943.1">
    <property type="nucleotide sequence ID" value="XM_016750290.1"/>
</dbReference>
<dbReference type="OMA" id="PWCAFRA"/>
<protein>
    <recommendedName>
        <fullName evidence="3">Cyanocobalamin reductase (cyanide-eliminating)</fullName>
    </recommendedName>
</protein>
<dbReference type="eggNOG" id="ENOG502S75U">
    <property type="taxonomic scope" value="Eukaryota"/>
</dbReference>
<accession>A0A0L0HQ19</accession>
<dbReference type="InParanoid" id="A0A0L0HQ19"/>
<dbReference type="VEuPathDB" id="FungiDB:SPPG_01984"/>
<name>A0A0L0HQ19_SPIPD</name>